<dbReference type="Proteomes" id="UP001353858">
    <property type="component" value="Unassembled WGS sequence"/>
</dbReference>
<evidence type="ECO:0000256" key="6">
    <source>
        <dbReference type="SAM" id="MobiDB-lite"/>
    </source>
</evidence>
<name>A0AAN7SMY9_9COLE</name>
<dbReference type="InterPro" id="IPR001005">
    <property type="entry name" value="SANT/Myb"/>
</dbReference>
<evidence type="ECO:0000256" key="1">
    <source>
        <dbReference type="ARBA" id="ARBA00011764"/>
    </source>
</evidence>
<comment type="subunit">
    <text evidence="1">Self-associates forming complexes of several hundred monomers.</text>
</comment>
<dbReference type="PANTHER" id="PTHR21411">
    <property type="entry name" value="APONTIC"/>
    <property type="match status" value="1"/>
</dbReference>
<feature type="region of interest" description="Disordered" evidence="6">
    <location>
        <begin position="79"/>
        <end position="104"/>
    </location>
</feature>
<proteinExistence type="predicted"/>
<evidence type="ECO:0000313" key="9">
    <source>
        <dbReference type="Proteomes" id="UP001353858"/>
    </source>
</evidence>
<comment type="function">
    <text evidence="5">Involved in transvection phenomena (= synapsis-dependent gene expression), where the synaptic pairing of chromosomes carrying genes with which zeste interacts influences the expression of these genes. Zeste binds to DNA and stimulates transcription from a nearby promoter.</text>
</comment>
<dbReference type="EMBL" id="JARPUR010000004">
    <property type="protein sequence ID" value="KAK4877063.1"/>
    <property type="molecule type" value="Genomic_DNA"/>
</dbReference>
<feature type="domain" description="Myb-like" evidence="7">
    <location>
        <begin position="5"/>
        <end position="76"/>
    </location>
</feature>
<evidence type="ECO:0000256" key="3">
    <source>
        <dbReference type="ARBA" id="ARBA00023015"/>
    </source>
</evidence>
<dbReference type="AlphaFoldDB" id="A0AAN7SMY9"/>
<evidence type="ECO:0000256" key="2">
    <source>
        <dbReference type="ARBA" id="ARBA00016807"/>
    </source>
</evidence>
<feature type="compositionally biased region" description="Polar residues" evidence="6">
    <location>
        <begin position="94"/>
        <end position="103"/>
    </location>
</feature>
<evidence type="ECO:0000313" key="8">
    <source>
        <dbReference type="EMBL" id="KAK4877063.1"/>
    </source>
</evidence>
<comment type="caution">
    <text evidence="8">The sequence shown here is derived from an EMBL/GenBank/DDBJ whole genome shotgun (WGS) entry which is preliminary data.</text>
</comment>
<keyword evidence="9" id="KW-1185">Reference proteome</keyword>
<evidence type="ECO:0000256" key="5">
    <source>
        <dbReference type="ARBA" id="ARBA00025466"/>
    </source>
</evidence>
<dbReference type="PANTHER" id="PTHR21411:SF0">
    <property type="entry name" value="REGULATORY PROTEIN ZESTE"/>
    <property type="match status" value="1"/>
</dbReference>
<reference evidence="9" key="1">
    <citation type="submission" date="2023-01" db="EMBL/GenBank/DDBJ databases">
        <title>Key to firefly adult light organ development and bioluminescence: homeobox transcription factors regulate luciferase expression and transportation to peroxisome.</title>
        <authorList>
            <person name="Fu X."/>
        </authorList>
    </citation>
    <scope>NUCLEOTIDE SEQUENCE [LARGE SCALE GENOMIC DNA]</scope>
</reference>
<dbReference type="PROSITE" id="PS50090">
    <property type="entry name" value="MYB_LIKE"/>
    <property type="match status" value="1"/>
</dbReference>
<protein>
    <recommendedName>
        <fullName evidence="2">Regulatory protein zeste</fullName>
    </recommendedName>
</protein>
<evidence type="ECO:0000259" key="7">
    <source>
        <dbReference type="PROSITE" id="PS50090"/>
    </source>
</evidence>
<dbReference type="InterPro" id="IPR028002">
    <property type="entry name" value="Myb_DNA-bind_5"/>
</dbReference>
<accession>A0AAN7SMY9</accession>
<dbReference type="Pfam" id="PF13873">
    <property type="entry name" value="Myb_DNA-bind_5"/>
    <property type="match status" value="1"/>
</dbReference>
<evidence type="ECO:0000256" key="4">
    <source>
        <dbReference type="ARBA" id="ARBA00023163"/>
    </source>
</evidence>
<gene>
    <name evidence="8" type="ORF">RN001_009569</name>
</gene>
<sequence>MEQQSKRDRSSNWSEEEKLLFVTLLQPHKKLLENKQKLYSTNKQKEDCWKEIFENFKLEGYNRPITRLKEQWRRMKMQAKKNLSVDNKNRKKTGSGSPLTSETTEIDQMVSSIAPHIMIEDVSEFDSDNRLNNRKKMSAYEEEMIKLNKLKIELAMKHMEEAHQLSIVQNKELHKTKLDYEKQLFEFKKSKIENE</sequence>
<organism evidence="8 9">
    <name type="scientific">Aquatica leii</name>
    <dbReference type="NCBI Taxonomy" id="1421715"/>
    <lineage>
        <taxon>Eukaryota</taxon>
        <taxon>Metazoa</taxon>
        <taxon>Ecdysozoa</taxon>
        <taxon>Arthropoda</taxon>
        <taxon>Hexapoda</taxon>
        <taxon>Insecta</taxon>
        <taxon>Pterygota</taxon>
        <taxon>Neoptera</taxon>
        <taxon>Endopterygota</taxon>
        <taxon>Coleoptera</taxon>
        <taxon>Polyphaga</taxon>
        <taxon>Elateriformia</taxon>
        <taxon>Elateroidea</taxon>
        <taxon>Lampyridae</taxon>
        <taxon>Luciolinae</taxon>
        <taxon>Aquatica</taxon>
    </lineage>
</organism>
<keyword evidence="4" id="KW-0804">Transcription</keyword>
<keyword evidence="3" id="KW-0805">Transcription regulation</keyword>